<reference evidence="8 9" key="1">
    <citation type="submission" date="2019-03" db="EMBL/GenBank/DDBJ databases">
        <title>Genomic Encyclopedia of Type Strains, Phase IV (KMG-IV): sequencing the most valuable type-strain genomes for metagenomic binning, comparative biology and taxonomic classification.</title>
        <authorList>
            <person name="Goeker M."/>
        </authorList>
    </citation>
    <scope>NUCLEOTIDE SEQUENCE [LARGE SCALE GENOMIC DNA]</scope>
    <source>
        <strain evidence="8 9">DSM 28404</strain>
    </source>
</reference>
<dbReference type="HAMAP" id="MF_01915">
    <property type="entry name" value="LPS_assembly_LptC"/>
    <property type="match status" value="1"/>
</dbReference>
<evidence type="ECO:0000313" key="9">
    <source>
        <dbReference type="Proteomes" id="UP000295763"/>
    </source>
</evidence>
<keyword evidence="2 6" id="KW-0997">Cell inner membrane</keyword>
<dbReference type="OrthoDB" id="5659892at2"/>
<evidence type="ECO:0000313" key="8">
    <source>
        <dbReference type="EMBL" id="TCP97739.1"/>
    </source>
</evidence>
<comment type="function">
    <text evidence="6">Involved in the assembly of lipopolysaccharide (LPS). Required for the translocation of LPS from the inner membrane to the outer membrane. Facilitates the transfer of LPS from the inner membrane to the periplasmic protein LptA. Could be a docking site for LptA.</text>
</comment>
<comment type="caution">
    <text evidence="8">The sequence shown here is derived from an EMBL/GenBank/DDBJ whole genome shotgun (WGS) entry which is preliminary data.</text>
</comment>
<comment type="subcellular location">
    <subcellularLocation>
        <location evidence="6">Cell inner membrane</location>
        <topology evidence="6">Single-pass membrane protein</topology>
    </subcellularLocation>
</comment>
<keyword evidence="3 6" id="KW-0812">Transmembrane</keyword>
<dbReference type="GO" id="GO:0043165">
    <property type="term" value="P:Gram-negative-bacterium-type cell outer membrane assembly"/>
    <property type="evidence" value="ECO:0007669"/>
    <property type="project" value="UniProtKB-UniRule"/>
</dbReference>
<dbReference type="GO" id="GO:0015221">
    <property type="term" value="F:lipopolysaccharide transmembrane transporter activity"/>
    <property type="evidence" value="ECO:0007669"/>
    <property type="project" value="InterPro"/>
</dbReference>
<dbReference type="GO" id="GO:0030288">
    <property type="term" value="C:outer membrane-bounded periplasmic space"/>
    <property type="evidence" value="ECO:0007669"/>
    <property type="project" value="TreeGrafter"/>
</dbReference>
<keyword evidence="9" id="KW-1185">Reference proteome</keyword>
<comment type="subunit">
    <text evidence="6">Component of the lipopolysaccharide transport and assembly complex. Interacts with LptA and the LptBFG transporter complex.</text>
</comment>
<evidence type="ECO:0000256" key="5">
    <source>
        <dbReference type="ARBA" id="ARBA00023136"/>
    </source>
</evidence>
<dbReference type="EMBL" id="SLYB01000001">
    <property type="protein sequence ID" value="TCP97739.1"/>
    <property type="molecule type" value="Genomic_DNA"/>
</dbReference>
<name>A0A4R2T437_9PAST</name>
<evidence type="ECO:0000256" key="4">
    <source>
        <dbReference type="ARBA" id="ARBA00022989"/>
    </source>
</evidence>
<dbReference type="InterPro" id="IPR026265">
    <property type="entry name" value="LptC"/>
</dbReference>
<keyword evidence="5 6" id="KW-0472">Membrane</keyword>
<dbReference type="GO" id="GO:0005886">
    <property type="term" value="C:plasma membrane"/>
    <property type="evidence" value="ECO:0007669"/>
    <property type="project" value="UniProtKB-SubCell"/>
</dbReference>
<accession>A0A4R2T437</accession>
<gene>
    <name evidence="6" type="primary">lptC</name>
    <name evidence="8" type="ORF">EDC44_101122</name>
</gene>
<protein>
    <recommendedName>
        <fullName evidence="6 7">Lipopolysaccharide export system protein LptC</fullName>
    </recommendedName>
</protein>
<evidence type="ECO:0000256" key="1">
    <source>
        <dbReference type="ARBA" id="ARBA00022475"/>
    </source>
</evidence>
<keyword evidence="4 6" id="KW-1133">Transmembrane helix</keyword>
<dbReference type="Pfam" id="PF06835">
    <property type="entry name" value="LptC"/>
    <property type="match status" value="1"/>
</dbReference>
<dbReference type="InterPro" id="IPR010664">
    <property type="entry name" value="LipoPS_assembly_LptC-rel"/>
</dbReference>
<dbReference type="InterPro" id="IPR052363">
    <property type="entry name" value="LPS_export_LptC"/>
</dbReference>
<evidence type="ECO:0000256" key="3">
    <source>
        <dbReference type="ARBA" id="ARBA00022692"/>
    </source>
</evidence>
<comment type="function">
    <text evidence="7">Required for the translocation of lipopolysaccharide (LPS) from the inner membrane to the outer membrane.</text>
</comment>
<sequence length="190" mass="21538">MNIRWNIGLASVALGLLAWFYSLNQDDDQLQELIKKPDTPDYIGQKMSTTVFSPTGKKQYLALSERVYYYESDGHTNFIKPVVYLYDIESKEADVQSWKLSADTALLTKDKMLMLQGNVVAQSLLAESKLQRVETENALINLSTQDITSDKEVKINGLNFTTTGQKLTGNLHQQVATLKEQVKTHYEINK</sequence>
<comment type="similarity">
    <text evidence="6 7">Belongs to the LptC family.</text>
</comment>
<keyword evidence="1 6" id="KW-1003">Cell membrane</keyword>
<dbReference type="PANTHER" id="PTHR37481:SF1">
    <property type="entry name" value="LIPOPOLYSACCHARIDE EXPORT SYSTEM PROTEIN LPTC"/>
    <property type="match status" value="1"/>
</dbReference>
<dbReference type="Proteomes" id="UP000295763">
    <property type="component" value="Unassembled WGS sequence"/>
</dbReference>
<dbReference type="RefSeq" id="WP_131974319.1">
    <property type="nucleotide sequence ID" value="NZ_SLYB01000001.1"/>
</dbReference>
<dbReference type="GO" id="GO:0017089">
    <property type="term" value="F:glycolipid transfer activity"/>
    <property type="evidence" value="ECO:0007669"/>
    <property type="project" value="TreeGrafter"/>
</dbReference>
<organism evidence="8 9">
    <name type="scientific">Cricetibacter osteomyelitidis</name>
    <dbReference type="NCBI Taxonomy" id="1521931"/>
    <lineage>
        <taxon>Bacteria</taxon>
        <taxon>Pseudomonadati</taxon>
        <taxon>Pseudomonadota</taxon>
        <taxon>Gammaproteobacteria</taxon>
        <taxon>Pasteurellales</taxon>
        <taxon>Pasteurellaceae</taxon>
        <taxon>Cricetibacter</taxon>
    </lineage>
</organism>
<evidence type="ECO:0000256" key="7">
    <source>
        <dbReference type="PIRNR" id="PIRNR028513"/>
    </source>
</evidence>
<dbReference type="NCBIfam" id="TIGR04409">
    <property type="entry name" value="LptC_YrbK"/>
    <property type="match status" value="1"/>
</dbReference>
<dbReference type="Gene3D" id="2.60.450.10">
    <property type="entry name" value="Lipopolysaccharide (LPS) transport protein A like domain"/>
    <property type="match status" value="1"/>
</dbReference>
<proteinExistence type="inferred from homology"/>
<evidence type="ECO:0000256" key="2">
    <source>
        <dbReference type="ARBA" id="ARBA00022519"/>
    </source>
</evidence>
<dbReference type="AlphaFoldDB" id="A0A4R2T437"/>
<evidence type="ECO:0000256" key="6">
    <source>
        <dbReference type="HAMAP-Rule" id="MF_01915"/>
    </source>
</evidence>
<dbReference type="PANTHER" id="PTHR37481">
    <property type="entry name" value="LIPOPOLYSACCHARIDE EXPORT SYSTEM PROTEIN LPTC"/>
    <property type="match status" value="1"/>
</dbReference>
<dbReference type="PIRSF" id="PIRSF028513">
    <property type="entry name" value="LptC"/>
    <property type="match status" value="1"/>
</dbReference>